<accession>A0A543F212</accession>
<gene>
    <name evidence="1" type="ORF">FB391_1904</name>
</gene>
<evidence type="ECO:0000313" key="1">
    <source>
        <dbReference type="EMBL" id="TQM27872.1"/>
    </source>
</evidence>
<dbReference type="Proteomes" id="UP000320235">
    <property type="component" value="Unassembled WGS sequence"/>
</dbReference>
<dbReference type="AlphaFoldDB" id="A0A543F212"/>
<proteinExistence type="predicted"/>
<organism evidence="1 2">
    <name type="scientific">Microbacterium kyungheense</name>
    <dbReference type="NCBI Taxonomy" id="1263636"/>
    <lineage>
        <taxon>Bacteria</taxon>
        <taxon>Bacillati</taxon>
        <taxon>Actinomycetota</taxon>
        <taxon>Actinomycetes</taxon>
        <taxon>Micrococcales</taxon>
        <taxon>Microbacteriaceae</taxon>
        <taxon>Microbacterium</taxon>
    </lineage>
</organism>
<name>A0A543F212_9MICO</name>
<comment type="caution">
    <text evidence="1">The sequence shown here is derived from an EMBL/GenBank/DDBJ whole genome shotgun (WGS) entry which is preliminary data.</text>
</comment>
<sequence length="94" mass="9796">MEVRDVTPQTSHRGDNIVMGLFSKLPEEPVEWAGLPSEPARTETVAERLTSAPATDLGGLGFGDPAAAGAVESIVIPVAPLIENAQAQESGEDE</sequence>
<keyword evidence="2" id="KW-1185">Reference proteome</keyword>
<protein>
    <submittedName>
        <fullName evidence="1">Uncharacterized protein</fullName>
    </submittedName>
</protein>
<dbReference type="EMBL" id="VFPE01000002">
    <property type="protein sequence ID" value="TQM27872.1"/>
    <property type="molecule type" value="Genomic_DNA"/>
</dbReference>
<reference evidence="1 2" key="1">
    <citation type="submission" date="2019-06" db="EMBL/GenBank/DDBJ databases">
        <title>Sequencing the genomes of 1000 actinobacteria strains.</title>
        <authorList>
            <person name="Klenk H.-P."/>
        </authorList>
    </citation>
    <scope>NUCLEOTIDE SEQUENCE [LARGE SCALE GENOMIC DNA]</scope>
    <source>
        <strain evidence="1 2">DSM 105492</strain>
    </source>
</reference>
<evidence type="ECO:0000313" key="2">
    <source>
        <dbReference type="Proteomes" id="UP000320235"/>
    </source>
</evidence>